<organism evidence="1">
    <name type="scientific">Timema tahoe</name>
    <dbReference type="NCBI Taxonomy" id="61484"/>
    <lineage>
        <taxon>Eukaryota</taxon>
        <taxon>Metazoa</taxon>
        <taxon>Ecdysozoa</taxon>
        <taxon>Arthropoda</taxon>
        <taxon>Hexapoda</taxon>
        <taxon>Insecta</taxon>
        <taxon>Pterygota</taxon>
        <taxon>Neoptera</taxon>
        <taxon>Polyneoptera</taxon>
        <taxon>Phasmatodea</taxon>
        <taxon>Timematodea</taxon>
        <taxon>Timematoidea</taxon>
        <taxon>Timematidae</taxon>
        <taxon>Timema</taxon>
    </lineage>
</organism>
<accession>A0A7R9IBB4</accession>
<dbReference type="EMBL" id="OE000072">
    <property type="protein sequence ID" value="CAD7452302.1"/>
    <property type="molecule type" value="Genomic_DNA"/>
</dbReference>
<gene>
    <name evidence="1" type="ORF">TTEB3V08_LOCUS486</name>
</gene>
<evidence type="ECO:0000313" key="1">
    <source>
        <dbReference type="EMBL" id="CAD7452302.1"/>
    </source>
</evidence>
<reference evidence="1" key="1">
    <citation type="submission" date="2020-11" db="EMBL/GenBank/DDBJ databases">
        <authorList>
            <person name="Tran Van P."/>
        </authorList>
    </citation>
    <scope>NUCLEOTIDE SEQUENCE</scope>
</reference>
<sequence>MILNFPSNDNQIKCGSNALHHYAPVRGSTSIVTTPETQHDPVVLSSTQERRLVPEFANSARGPHLTDPLHRVLLPVRFIRLSTNYTNGLGIGKVEFRGSEPAFSWSESGKPFRKITPPVYPTKIRTSISPSSAVELNTTSALANYATEIRTQVTRTSGPKALVSSVFGLSVIGRPKGSARLTSERASA</sequence>
<proteinExistence type="predicted"/>
<name>A0A7R9IBB4_9NEOP</name>
<dbReference type="AlphaFoldDB" id="A0A7R9IBB4"/>
<protein>
    <submittedName>
        <fullName evidence="1">Uncharacterized protein</fullName>
    </submittedName>
</protein>